<accession>A0A413UFY5</accession>
<dbReference type="PANTHER" id="PTHR30501">
    <property type="entry name" value="UPF0597 PROTEIN YHAM"/>
    <property type="match status" value="1"/>
</dbReference>
<evidence type="ECO:0008006" key="3">
    <source>
        <dbReference type="Google" id="ProtNLM"/>
    </source>
</evidence>
<dbReference type="Proteomes" id="UP000285288">
    <property type="component" value="Unassembled WGS sequence"/>
</dbReference>
<gene>
    <name evidence="1" type="ORF">DW907_00395</name>
</gene>
<reference evidence="1 2" key="1">
    <citation type="submission" date="2018-08" db="EMBL/GenBank/DDBJ databases">
        <title>A genome reference for cultivated species of the human gut microbiota.</title>
        <authorList>
            <person name="Zou Y."/>
            <person name="Xue W."/>
            <person name="Luo G."/>
        </authorList>
    </citation>
    <scope>NUCLEOTIDE SEQUENCE [LARGE SCALE GENOMIC DNA]</scope>
    <source>
        <strain evidence="1 2">AM42-13AC</strain>
    </source>
</reference>
<sequence>MLNKKECIQLLKQDVTPALGCTEPVCVALCLARAAKVLDEEIVSIDVDVNISIFKNGMSAGIPNFDHVGLKYAASLGAFLKNPKKGLKLYK</sequence>
<protein>
    <recommendedName>
        <fullName evidence="3">Serine dehydratase subunit alpha family protein</fullName>
    </recommendedName>
</protein>
<dbReference type="PANTHER" id="PTHR30501:SF2">
    <property type="entry name" value="UPF0597 PROTEIN YHAM"/>
    <property type="match status" value="1"/>
</dbReference>
<dbReference type="GO" id="GO:0080146">
    <property type="term" value="F:L-cysteine desulfhydrase activity"/>
    <property type="evidence" value="ECO:0007669"/>
    <property type="project" value="TreeGrafter"/>
</dbReference>
<dbReference type="AlphaFoldDB" id="A0A413UFY5"/>
<name>A0A413UFY5_9FIRM</name>
<evidence type="ECO:0000313" key="2">
    <source>
        <dbReference type="Proteomes" id="UP000285288"/>
    </source>
</evidence>
<comment type="caution">
    <text evidence="1">The sequence shown here is derived from an EMBL/GenBank/DDBJ whole genome shotgun (WGS) entry which is preliminary data.</text>
</comment>
<dbReference type="RefSeq" id="WP_118010421.1">
    <property type="nucleotide sequence ID" value="NZ_QSGD01000001.1"/>
</dbReference>
<dbReference type="InterPro" id="IPR021144">
    <property type="entry name" value="UPF0597"/>
</dbReference>
<organism evidence="1 2">
    <name type="scientific">Holdemanella biformis</name>
    <dbReference type="NCBI Taxonomy" id="1735"/>
    <lineage>
        <taxon>Bacteria</taxon>
        <taxon>Bacillati</taxon>
        <taxon>Bacillota</taxon>
        <taxon>Erysipelotrichia</taxon>
        <taxon>Erysipelotrichales</taxon>
        <taxon>Erysipelotrichaceae</taxon>
        <taxon>Holdemanella</taxon>
    </lineage>
</organism>
<proteinExistence type="predicted"/>
<dbReference type="GO" id="GO:0019450">
    <property type="term" value="P:L-cysteine catabolic process to pyruvate"/>
    <property type="evidence" value="ECO:0007669"/>
    <property type="project" value="TreeGrafter"/>
</dbReference>
<dbReference type="EMBL" id="QSGD01000001">
    <property type="protein sequence ID" value="RHB09476.1"/>
    <property type="molecule type" value="Genomic_DNA"/>
</dbReference>
<evidence type="ECO:0000313" key="1">
    <source>
        <dbReference type="EMBL" id="RHB09476.1"/>
    </source>
</evidence>